<name>A0A2P2QB66_RHIMU</name>
<dbReference type="EMBL" id="GGEC01083690">
    <property type="protein sequence ID" value="MBX64174.1"/>
    <property type="molecule type" value="Transcribed_RNA"/>
</dbReference>
<protein>
    <submittedName>
        <fullName evidence="2">Uncharacterized protein</fullName>
    </submittedName>
</protein>
<evidence type="ECO:0000256" key="1">
    <source>
        <dbReference type="SAM" id="SignalP"/>
    </source>
</evidence>
<feature type="signal peptide" evidence="1">
    <location>
        <begin position="1"/>
        <end position="19"/>
    </location>
</feature>
<proteinExistence type="predicted"/>
<sequence>MPLHWAILRHCCMLHLCLTNAGNYSVPGTDAAM</sequence>
<evidence type="ECO:0000313" key="2">
    <source>
        <dbReference type="EMBL" id="MBX64174.1"/>
    </source>
</evidence>
<organism evidence="2">
    <name type="scientific">Rhizophora mucronata</name>
    <name type="common">Asiatic mangrove</name>
    <dbReference type="NCBI Taxonomy" id="61149"/>
    <lineage>
        <taxon>Eukaryota</taxon>
        <taxon>Viridiplantae</taxon>
        <taxon>Streptophyta</taxon>
        <taxon>Embryophyta</taxon>
        <taxon>Tracheophyta</taxon>
        <taxon>Spermatophyta</taxon>
        <taxon>Magnoliopsida</taxon>
        <taxon>eudicotyledons</taxon>
        <taxon>Gunneridae</taxon>
        <taxon>Pentapetalae</taxon>
        <taxon>rosids</taxon>
        <taxon>fabids</taxon>
        <taxon>Malpighiales</taxon>
        <taxon>Rhizophoraceae</taxon>
        <taxon>Rhizophora</taxon>
    </lineage>
</organism>
<keyword evidence="1" id="KW-0732">Signal</keyword>
<feature type="chain" id="PRO_5015196576" evidence="1">
    <location>
        <begin position="20"/>
        <end position="33"/>
    </location>
</feature>
<accession>A0A2P2QB66</accession>
<reference evidence="2" key="1">
    <citation type="submission" date="2018-02" db="EMBL/GenBank/DDBJ databases">
        <title>Rhizophora mucronata_Transcriptome.</title>
        <authorList>
            <person name="Meera S.P."/>
            <person name="Sreeshan A."/>
            <person name="Augustine A."/>
        </authorList>
    </citation>
    <scope>NUCLEOTIDE SEQUENCE</scope>
    <source>
        <tissue evidence="2">Leaf</tissue>
    </source>
</reference>
<dbReference type="AlphaFoldDB" id="A0A2P2QB66"/>